<name>A0A3R7WFQ6_APHAT</name>
<evidence type="ECO:0000256" key="2">
    <source>
        <dbReference type="ARBA" id="ARBA00023002"/>
    </source>
</evidence>
<dbReference type="InterPro" id="IPR020904">
    <property type="entry name" value="Sc_DH/Rdtase_CS"/>
</dbReference>
<feature type="compositionally biased region" description="Basic residues" evidence="3">
    <location>
        <begin position="440"/>
        <end position="450"/>
    </location>
</feature>
<dbReference type="VEuPathDB" id="FungiDB:H257_04312"/>
<comment type="caution">
    <text evidence="4">The sequence shown here is derived from an EMBL/GenBank/DDBJ whole genome shotgun (WGS) entry which is preliminary data.</text>
</comment>
<dbReference type="PANTHER" id="PTHR45024">
    <property type="entry name" value="DEHYDROGENASES, SHORT CHAIN"/>
    <property type="match status" value="1"/>
</dbReference>
<organism evidence="4 5">
    <name type="scientific">Aphanomyces astaci</name>
    <name type="common">Crayfish plague agent</name>
    <dbReference type="NCBI Taxonomy" id="112090"/>
    <lineage>
        <taxon>Eukaryota</taxon>
        <taxon>Sar</taxon>
        <taxon>Stramenopiles</taxon>
        <taxon>Oomycota</taxon>
        <taxon>Saprolegniomycetes</taxon>
        <taxon>Saprolegniales</taxon>
        <taxon>Verrucalvaceae</taxon>
        <taxon>Aphanomyces</taxon>
    </lineage>
</organism>
<evidence type="ECO:0000256" key="3">
    <source>
        <dbReference type="SAM" id="MobiDB-lite"/>
    </source>
</evidence>
<dbReference type="SUPFAM" id="SSF51735">
    <property type="entry name" value="NAD(P)-binding Rossmann-fold domains"/>
    <property type="match status" value="1"/>
</dbReference>
<dbReference type="EMBL" id="MZMZ02002595">
    <property type="protein sequence ID" value="RQM25129.1"/>
    <property type="molecule type" value="Genomic_DNA"/>
</dbReference>
<dbReference type="InterPro" id="IPR036291">
    <property type="entry name" value="NAD(P)-bd_dom_sf"/>
</dbReference>
<accession>A0A3R7WFQ6</accession>
<dbReference type="PRINTS" id="PR00081">
    <property type="entry name" value="GDHRDH"/>
</dbReference>
<dbReference type="AlphaFoldDB" id="A0A3R7WFQ6"/>
<dbReference type="Proteomes" id="UP000284702">
    <property type="component" value="Unassembled WGS sequence"/>
</dbReference>
<dbReference type="InterPro" id="IPR051687">
    <property type="entry name" value="Peroxisomal_Beta-Oxidation"/>
</dbReference>
<evidence type="ECO:0000256" key="1">
    <source>
        <dbReference type="ARBA" id="ARBA00006484"/>
    </source>
</evidence>
<keyword evidence="2" id="KW-0560">Oxidoreductase</keyword>
<dbReference type="PANTHER" id="PTHR45024:SF2">
    <property type="entry name" value="SCP2 DOMAIN-CONTAINING PROTEIN"/>
    <property type="match status" value="1"/>
</dbReference>
<feature type="non-terminal residue" evidence="4">
    <location>
        <position position="1"/>
    </location>
</feature>
<dbReference type="VEuPathDB" id="FungiDB:H257_04311"/>
<evidence type="ECO:0000313" key="5">
    <source>
        <dbReference type="Proteomes" id="UP000284702"/>
    </source>
</evidence>
<dbReference type="InterPro" id="IPR002347">
    <property type="entry name" value="SDR_fam"/>
</dbReference>
<protein>
    <submittedName>
        <fullName evidence="4">Uncharacterized protein</fullName>
    </submittedName>
</protein>
<comment type="similarity">
    <text evidence="1">Belongs to the short-chain dehydrogenases/reductases (SDR) family.</text>
</comment>
<keyword evidence="5" id="KW-1185">Reference proteome</keyword>
<dbReference type="Pfam" id="PF00106">
    <property type="entry name" value="adh_short"/>
    <property type="match status" value="1"/>
</dbReference>
<reference evidence="4" key="1">
    <citation type="submission" date="2018-07" db="EMBL/GenBank/DDBJ databases">
        <title>Annotation of Aphanomyces astaci genome assembly.</title>
        <authorList>
            <person name="Studholme D.J."/>
        </authorList>
    </citation>
    <scope>NUCLEOTIDE SEQUENCE [LARGE SCALE GENOMIC DNA]</scope>
    <source>
        <strain evidence="4">Pc</strain>
    </source>
</reference>
<dbReference type="PROSITE" id="PS00061">
    <property type="entry name" value="ADH_SHORT"/>
    <property type="match status" value="1"/>
</dbReference>
<evidence type="ECO:0000313" key="4">
    <source>
        <dbReference type="EMBL" id="RQM25129.1"/>
    </source>
</evidence>
<dbReference type="Gene3D" id="3.40.50.720">
    <property type="entry name" value="NAD(P)-binding Rossmann-like Domain"/>
    <property type="match status" value="3"/>
</dbReference>
<proteinExistence type="inferred from homology"/>
<feature type="region of interest" description="Disordered" evidence="3">
    <location>
        <begin position="424"/>
        <end position="450"/>
    </location>
</feature>
<sequence>LVAIVTGAGNGLGKAYALYLSKLGAKVVVNDTGGNRHGVGTETGAADAVVQQIQSLYGKDAAVPNYTTVEHGDSIVNCSFIKHSLTFISVTKSAWPHMREQQFGRIVNVTSASGLYGNIGQANYAAAKMGIAGFTFTAAKEGIRSNIKVNVVAPLAMSRMTETIESASPKVLGRLQPDFVAPFVGYLCHDDCAVSGNIYEVGAGWVSRVRWQRSKGVVFPPNGGMTLETIAANLDSIHCSSELPLVVTVDQLVDDNKKDPNDQINVDVVQAEELLQVVSILESETSEAAQKRQILKLFEWFKAQYAQLTGTLRSSVHREQALMAKDLREKVICLEGQVKELQRQPPGPEKNSRLGAFKSSPASNAYMEVDISTFNEWKAVNKVWSPSKSTAKSTNDLYWNNTPLTLSDSRSTFGFSVTPMERAMTAAPSLTRKQPESGHSRSHHNRLPTV</sequence>
<gene>
    <name evidence="4" type="ORF">B5M09_000031</name>
</gene>
<dbReference type="GO" id="GO:0016491">
    <property type="term" value="F:oxidoreductase activity"/>
    <property type="evidence" value="ECO:0007669"/>
    <property type="project" value="UniProtKB-KW"/>
</dbReference>